<name>A0A8D8X7V5_9HEMI</name>
<accession>A0A8D8X7V5</accession>
<evidence type="ECO:0000313" key="2">
    <source>
        <dbReference type="EMBL" id="CAG6685578.1"/>
    </source>
</evidence>
<feature type="signal peptide" evidence="1">
    <location>
        <begin position="1"/>
        <end position="23"/>
    </location>
</feature>
<dbReference type="AlphaFoldDB" id="A0A8D8X7V5"/>
<protein>
    <submittedName>
        <fullName evidence="2">Uncharacterized protein</fullName>
    </submittedName>
</protein>
<evidence type="ECO:0000256" key="1">
    <source>
        <dbReference type="SAM" id="SignalP"/>
    </source>
</evidence>
<proteinExistence type="predicted"/>
<organism evidence="2">
    <name type="scientific">Cacopsylla melanoneura</name>
    <dbReference type="NCBI Taxonomy" id="428564"/>
    <lineage>
        <taxon>Eukaryota</taxon>
        <taxon>Metazoa</taxon>
        <taxon>Ecdysozoa</taxon>
        <taxon>Arthropoda</taxon>
        <taxon>Hexapoda</taxon>
        <taxon>Insecta</taxon>
        <taxon>Pterygota</taxon>
        <taxon>Neoptera</taxon>
        <taxon>Paraneoptera</taxon>
        <taxon>Hemiptera</taxon>
        <taxon>Sternorrhyncha</taxon>
        <taxon>Psylloidea</taxon>
        <taxon>Psyllidae</taxon>
        <taxon>Psyllinae</taxon>
        <taxon>Cacopsylla</taxon>
    </lineage>
</organism>
<dbReference type="EMBL" id="HBUF01272298">
    <property type="protein sequence ID" value="CAG6685572.1"/>
    <property type="molecule type" value="Transcribed_RNA"/>
</dbReference>
<reference evidence="2" key="1">
    <citation type="submission" date="2021-05" db="EMBL/GenBank/DDBJ databases">
        <authorList>
            <person name="Alioto T."/>
            <person name="Alioto T."/>
            <person name="Gomez Garrido J."/>
        </authorList>
    </citation>
    <scope>NUCLEOTIDE SEQUENCE</scope>
</reference>
<keyword evidence="1" id="KW-0732">Signal</keyword>
<dbReference type="EMBL" id="HBUF01272300">
    <property type="protein sequence ID" value="CAG6685578.1"/>
    <property type="molecule type" value="Transcribed_RNA"/>
</dbReference>
<feature type="chain" id="PRO_5036428873" evidence="1">
    <location>
        <begin position="24"/>
        <end position="177"/>
    </location>
</feature>
<dbReference type="EMBL" id="HBUF01272299">
    <property type="protein sequence ID" value="CAG6685575.1"/>
    <property type="molecule type" value="Transcribed_RNA"/>
</dbReference>
<sequence length="177" mass="19885">MKSLITEILAFLVLTFSSTSVLGKGQPLRFQRLDMMVLLDMMALLDPKAAMNDPSLRMSHLEPVETLNSHLAAPSPNPCSTRNALILNLTFSHLPHLHLNLLQRPLSSLVSSQNLRPDLHTNHFMKVFLTVHLQTTTIYQQPITIYHQTTTTRPHFILKGPPPTINPTPILKKTSLT</sequence>